<protein>
    <submittedName>
        <fullName evidence="1">Uncharacterized protein</fullName>
    </submittedName>
</protein>
<dbReference type="AlphaFoldDB" id="G2HGW6"/>
<evidence type="ECO:0000313" key="1">
    <source>
        <dbReference type="EMBL" id="BAK62974.1"/>
    </source>
</evidence>
<reference evidence="1" key="1">
    <citation type="journal article" date="2011" name="Funct. Integr. Genomics">
        <title>Major chimpanzee-specific structural changes in sperm development-associated genes.</title>
        <authorList>
            <person name="Kim R.N."/>
            <person name="Kim D.W."/>
            <person name="Choi S.H."/>
            <person name="Chae S.H."/>
            <person name="Nam S.H."/>
            <person name="Kim D.W."/>
            <person name="Kim A."/>
            <person name="Kang A."/>
            <person name="Park K.H."/>
            <person name="Lee Y.S."/>
            <person name="Hirai M."/>
            <person name="Suzuki Y."/>
            <person name="Sugano S."/>
            <person name="Hashimoto K."/>
            <person name="Kim D.S."/>
            <person name="Park H.S."/>
        </authorList>
    </citation>
    <scope>NUCLEOTIDE SEQUENCE</scope>
    <source>
        <tissue evidence="1">Testis</tissue>
    </source>
</reference>
<accession>G2HGW6</accession>
<organism evidence="1">
    <name type="scientific">Pan troglodytes</name>
    <name type="common">Chimpanzee</name>
    <dbReference type="NCBI Taxonomy" id="9598"/>
    <lineage>
        <taxon>Eukaryota</taxon>
        <taxon>Metazoa</taxon>
        <taxon>Chordata</taxon>
        <taxon>Craniata</taxon>
        <taxon>Vertebrata</taxon>
        <taxon>Euteleostomi</taxon>
        <taxon>Mammalia</taxon>
        <taxon>Eutheria</taxon>
        <taxon>Euarchontoglires</taxon>
        <taxon>Primates</taxon>
        <taxon>Haplorrhini</taxon>
        <taxon>Catarrhini</taxon>
        <taxon>Hominidae</taxon>
        <taxon>Pan</taxon>
    </lineage>
</organism>
<dbReference type="EMBL" id="AK305980">
    <property type="protein sequence ID" value="BAK62974.1"/>
    <property type="molecule type" value="mRNA"/>
</dbReference>
<sequence>MQIIKGKNIYKASYEVFKSWKYQIITSMFKCLHI</sequence>
<proteinExistence type="evidence at transcript level"/>
<name>G2HGW6_PANTR</name>